<sequence>MKLIEAQRLSGREIRPYVRDIPIVDVRLDLNLPRAKFFDVELNMLEGVLGPRDPYPPVFVRWDAFCQAYLVVSRQNFYALARKRGLSFLPCVEVEPDSERRPSRLAG</sequence>
<gene>
    <name evidence="1" type="ORF">PZE19_18295</name>
</gene>
<evidence type="ECO:0000313" key="1">
    <source>
        <dbReference type="EMBL" id="MDG3005742.1"/>
    </source>
</evidence>
<protein>
    <submittedName>
        <fullName evidence="1">Uncharacterized protein</fullName>
    </submittedName>
</protein>
<reference evidence="1 2" key="1">
    <citation type="submission" date="2023-03" db="EMBL/GenBank/DDBJ databases">
        <title>Paludisphaera mucosa sp. nov. a novel planctomycete from northern fen.</title>
        <authorList>
            <person name="Ivanova A."/>
        </authorList>
    </citation>
    <scope>NUCLEOTIDE SEQUENCE [LARGE SCALE GENOMIC DNA]</scope>
    <source>
        <strain evidence="1 2">Pla2</strain>
    </source>
</reference>
<dbReference type="RefSeq" id="WP_277862072.1">
    <property type="nucleotide sequence ID" value="NZ_JARRAG010000002.1"/>
</dbReference>
<proteinExistence type="predicted"/>
<accession>A0ABT6FDU5</accession>
<dbReference type="Proteomes" id="UP001216907">
    <property type="component" value="Unassembled WGS sequence"/>
</dbReference>
<organism evidence="1 2">
    <name type="scientific">Paludisphaera mucosa</name>
    <dbReference type="NCBI Taxonomy" id="3030827"/>
    <lineage>
        <taxon>Bacteria</taxon>
        <taxon>Pseudomonadati</taxon>
        <taxon>Planctomycetota</taxon>
        <taxon>Planctomycetia</taxon>
        <taxon>Isosphaerales</taxon>
        <taxon>Isosphaeraceae</taxon>
        <taxon>Paludisphaera</taxon>
    </lineage>
</organism>
<evidence type="ECO:0000313" key="2">
    <source>
        <dbReference type="Proteomes" id="UP001216907"/>
    </source>
</evidence>
<name>A0ABT6FDU5_9BACT</name>
<dbReference type="EMBL" id="JARRAG010000002">
    <property type="protein sequence ID" value="MDG3005742.1"/>
    <property type="molecule type" value="Genomic_DNA"/>
</dbReference>
<comment type="caution">
    <text evidence="1">The sequence shown here is derived from an EMBL/GenBank/DDBJ whole genome shotgun (WGS) entry which is preliminary data.</text>
</comment>
<keyword evidence="2" id="KW-1185">Reference proteome</keyword>